<accession>A0A2M7D8X3</accession>
<reference evidence="3" key="1">
    <citation type="submission" date="2017-09" db="EMBL/GenBank/DDBJ databases">
        <title>Depth-based differentiation of microbial function through sediment-hosted aquifers and enrichment of novel symbionts in the deep terrestrial subsurface.</title>
        <authorList>
            <person name="Probst A.J."/>
            <person name="Ladd B."/>
            <person name="Jarett J.K."/>
            <person name="Geller-Mcgrath D.E."/>
            <person name="Sieber C.M.K."/>
            <person name="Emerson J.B."/>
            <person name="Anantharaman K."/>
            <person name="Thomas B.C."/>
            <person name="Malmstrom R."/>
            <person name="Stieglmeier M."/>
            <person name="Klingl A."/>
            <person name="Woyke T."/>
            <person name="Ryan C.M."/>
            <person name="Banfield J.F."/>
        </authorList>
    </citation>
    <scope>NUCLEOTIDE SEQUENCE [LARGE SCALE GENOMIC DNA]</scope>
</reference>
<dbReference type="InterPro" id="IPR051673">
    <property type="entry name" value="SSDNA_exonuclease_RecJ"/>
</dbReference>
<dbReference type="Gene3D" id="3.10.310.30">
    <property type="match status" value="1"/>
</dbReference>
<dbReference type="PANTHER" id="PTHR30255">
    <property type="entry name" value="SINGLE-STRANDED-DNA-SPECIFIC EXONUCLEASE RECJ"/>
    <property type="match status" value="1"/>
</dbReference>
<dbReference type="SUPFAM" id="SSF64182">
    <property type="entry name" value="DHH phosphoesterases"/>
    <property type="match status" value="1"/>
</dbReference>
<gene>
    <name evidence="2" type="ORF">COS25_02600</name>
</gene>
<dbReference type="PANTHER" id="PTHR30255:SF2">
    <property type="entry name" value="SINGLE-STRANDED-DNA-SPECIFIC EXONUCLEASE RECJ"/>
    <property type="match status" value="1"/>
</dbReference>
<dbReference type="AlphaFoldDB" id="A0A2M7D8X3"/>
<protein>
    <recommendedName>
        <fullName evidence="1">DDH domain-containing protein</fullName>
    </recommendedName>
</protein>
<dbReference type="Gene3D" id="3.90.1640.30">
    <property type="match status" value="1"/>
</dbReference>
<proteinExistence type="predicted"/>
<evidence type="ECO:0000259" key="1">
    <source>
        <dbReference type="Pfam" id="PF01368"/>
    </source>
</evidence>
<name>A0A2M7D8X3_9BACT</name>
<evidence type="ECO:0000313" key="3">
    <source>
        <dbReference type="Proteomes" id="UP000230864"/>
    </source>
</evidence>
<dbReference type="Proteomes" id="UP000230864">
    <property type="component" value="Unassembled WGS sequence"/>
</dbReference>
<dbReference type="Pfam" id="PF01368">
    <property type="entry name" value="DHH"/>
    <property type="match status" value="1"/>
</dbReference>
<dbReference type="GO" id="GO:0004527">
    <property type="term" value="F:exonuclease activity"/>
    <property type="evidence" value="ECO:0007669"/>
    <property type="project" value="UniProtKB-KW"/>
</dbReference>
<comment type="caution">
    <text evidence="2">The sequence shown here is derived from an EMBL/GenBank/DDBJ whole genome shotgun (WGS) entry which is preliminary data.</text>
</comment>
<sequence>MEIKNLKKAARRILKAIKDKEKIILYGDADLDGATSVIILQDSIKSLGGKISAVYFPDREIEGYGITEKGLIFLGKEAPALLVALDCGIGNFKEAKLAKDFGFEVMIIDHHEILDKLPEAKIIVDPKQKDDRYPFKGLSCAGLTFKLSEALLGNKLTESLRKNFLELVALATIADMMPQESENKIFTEEGLSFLGNSWRPGIKAFLEIEPFKKYPDINQKVYKIISILNIRDVKNGLPASFRLLSSYSLEEAKGIIEELLGKTEARKEKIKEIEAEVEKRLKGKDEPIIFEGDADFDLILISSVASTICQRYLKPVFLYKKMIKESHGTVRTPKQINGVSLMKKCSEYLLTYGGHPQAAGFRLKNGNLEKFKECLIKNSQRI</sequence>
<dbReference type="EMBL" id="PETZ01000057">
    <property type="protein sequence ID" value="PIV44922.1"/>
    <property type="molecule type" value="Genomic_DNA"/>
</dbReference>
<feature type="domain" description="DDH" evidence="1">
    <location>
        <begin position="22"/>
        <end position="172"/>
    </location>
</feature>
<evidence type="ECO:0000313" key="2">
    <source>
        <dbReference type="EMBL" id="PIV44922.1"/>
    </source>
</evidence>
<dbReference type="InterPro" id="IPR038763">
    <property type="entry name" value="DHH_sf"/>
</dbReference>
<dbReference type="InterPro" id="IPR001667">
    <property type="entry name" value="DDH_dom"/>
</dbReference>
<organism evidence="2 3">
    <name type="scientific">Candidatus Nealsonbacteria bacterium CG02_land_8_20_14_3_00_37_10</name>
    <dbReference type="NCBI Taxonomy" id="1974699"/>
    <lineage>
        <taxon>Bacteria</taxon>
        <taxon>Candidatus Nealsoniibacteriota</taxon>
    </lineage>
</organism>